<proteinExistence type="inferred from homology"/>
<dbReference type="PANTHER" id="PTHR10015:SF304">
    <property type="entry name" value="HEAT STRESS TRANSCRIPTION FACTOR B-4B"/>
    <property type="match status" value="1"/>
</dbReference>
<dbReference type="EMBL" id="OZ019909">
    <property type="protein sequence ID" value="CAK9209067.1"/>
    <property type="molecule type" value="Genomic_DNA"/>
</dbReference>
<evidence type="ECO:0000313" key="8">
    <source>
        <dbReference type="EMBL" id="CAK9209067.1"/>
    </source>
</evidence>
<feature type="compositionally biased region" description="Low complexity" evidence="6">
    <location>
        <begin position="167"/>
        <end position="183"/>
    </location>
</feature>
<dbReference type="InterPro" id="IPR036390">
    <property type="entry name" value="WH_DNA-bd_sf"/>
</dbReference>
<feature type="compositionally biased region" description="Pro residues" evidence="6">
    <location>
        <begin position="414"/>
        <end position="428"/>
    </location>
</feature>
<evidence type="ECO:0000313" key="9">
    <source>
        <dbReference type="Proteomes" id="UP001497512"/>
    </source>
</evidence>
<keyword evidence="2" id="KW-0346">Stress response</keyword>
<accession>A0ABP0TZQ0</accession>
<comment type="similarity">
    <text evidence="5">Belongs to the HSF family.</text>
</comment>
<protein>
    <recommendedName>
        <fullName evidence="7">HSF-type DNA-binding domain-containing protein</fullName>
    </recommendedName>
</protein>
<sequence>MANVATSQNPKTDPLSHIMAAGGGGGSLLSYDCHRSVPAPFLTKTYYLVDDPATDDIVSWGEDNATFVVWRPPEFARDLLPNYFKHNNFSSFVRQLNTYGFRKIVPDRWEFANEFFRRGEKQLLCEIHRRKSQQTAGGNAASSTQQQQQSRDSHSPSLSNEDQTTTSWSPLSSSPLSSPRPHQLLPPPLPPSTSAAAAAVFMCDENERLRKDNSLLLSEVSRLRRLYDETMLILQQRSSCSSSTLHDLAGTSAGGVLSAHAEGLGALGMKPRDTTSVAEQLDTAARKEQIRELSLQVMSRTVEHANIGVPLPPLPPTSLQLIKSTTSTTSDHQEATAAGKDLHGPKVFGVPLMRSQSSNWDCNETAEAAHDMRKRPRCNSWGDVELPAAAVAAATASSKDVVPALVRHDQRSPSPSPPPPPPPPPPPSSVCVKTELGLELRPTSVEAPWLQICAARDERVYI</sequence>
<dbReference type="Pfam" id="PF00447">
    <property type="entry name" value="HSF_DNA-bind"/>
    <property type="match status" value="1"/>
</dbReference>
<dbReference type="Proteomes" id="UP001497512">
    <property type="component" value="Chromosome 17"/>
</dbReference>
<evidence type="ECO:0000256" key="1">
    <source>
        <dbReference type="ARBA" id="ARBA00004123"/>
    </source>
</evidence>
<feature type="region of interest" description="Disordered" evidence="6">
    <location>
        <begin position="407"/>
        <end position="430"/>
    </location>
</feature>
<evidence type="ECO:0000256" key="4">
    <source>
        <dbReference type="ARBA" id="ARBA00023242"/>
    </source>
</evidence>
<gene>
    <name evidence="8" type="ORF">CSSPTR1EN2_LOCUS9498</name>
</gene>
<evidence type="ECO:0000259" key="7">
    <source>
        <dbReference type="PROSITE" id="PS00434"/>
    </source>
</evidence>
<dbReference type="PANTHER" id="PTHR10015">
    <property type="entry name" value="HEAT SHOCK TRANSCRIPTION FACTOR"/>
    <property type="match status" value="1"/>
</dbReference>
<keyword evidence="3" id="KW-0238">DNA-binding</keyword>
<keyword evidence="9" id="KW-1185">Reference proteome</keyword>
<dbReference type="PRINTS" id="PR00056">
    <property type="entry name" value="HSFDOMAIN"/>
</dbReference>
<keyword evidence="4" id="KW-0539">Nucleus</keyword>
<dbReference type="InterPro" id="IPR000232">
    <property type="entry name" value="HSF_DNA-bd"/>
</dbReference>
<feature type="region of interest" description="Disordered" evidence="6">
    <location>
        <begin position="130"/>
        <end position="191"/>
    </location>
</feature>
<feature type="domain" description="HSF-type DNA-binding" evidence="7">
    <location>
        <begin position="80"/>
        <end position="104"/>
    </location>
</feature>
<dbReference type="InterPro" id="IPR036388">
    <property type="entry name" value="WH-like_DNA-bd_sf"/>
</dbReference>
<dbReference type="SMART" id="SM00415">
    <property type="entry name" value="HSF"/>
    <property type="match status" value="1"/>
</dbReference>
<name>A0ABP0TZQ0_9BRYO</name>
<comment type="subcellular location">
    <subcellularLocation>
        <location evidence="1">Nucleus</location>
    </subcellularLocation>
</comment>
<evidence type="ECO:0000256" key="2">
    <source>
        <dbReference type="ARBA" id="ARBA00023016"/>
    </source>
</evidence>
<dbReference type="PROSITE" id="PS00434">
    <property type="entry name" value="HSF_DOMAIN"/>
    <property type="match status" value="1"/>
</dbReference>
<evidence type="ECO:0000256" key="5">
    <source>
        <dbReference type="RuleBase" id="RU004020"/>
    </source>
</evidence>
<reference evidence="8" key="1">
    <citation type="submission" date="2024-02" db="EMBL/GenBank/DDBJ databases">
        <authorList>
            <consortium name="ELIXIR-Norway"/>
            <consortium name="Elixir Norway"/>
        </authorList>
    </citation>
    <scope>NUCLEOTIDE SEQUENCE</scope>
</reference>
<organism evidence="8 9">
    <name type="scientific">Sphagnum troendelagicum</name>
    <dbReference type="NCBI Taxonomy" id="128251"/>
    <lineage>
        <taxon>Eukaryota</taxon>
        <taxon>Viridiplantae</taxon>
        <taxon>Streptophyta</taxon>
        <taxon>Embryophyta</taxon>
        <taxon>Bryophyta</taxon>
        <taxon>Sphagnophytina</taxon>
        <taxon>Sphagnopsida</taxon>
        <taxon>Sphagnales</taxon>
        <taxon>Sphagnaceae</taxon>
        <taxon>Sphagnum</taxon>
    </lineage>
</organism>
<evidence type="ECO:0000256" key="6">
    <source>
        <dbReference type="SAM" id="MobiDB-lite"/>
    </source>
</evidence>
<evidence type="ECO:0000256" key="3">
    <source>
        <dbReference type="ARBA" id="ARBA00023125"/>
    </source>
</evidence>
<dbReference type="SUPFAM" id="SSF46785">
    <property type="entry name" value="Winged helix' DNA-binding domain"/>
    <property type="match status" value="1"/>
</dbReference>
<dbReference type="Gene3D" id="1.10.10.10">
    <property type="entry name" value="Winged helix-like DNA-binding domain superfamily/Winged helix DNA-binding domain"/>
    <property type="match status" value="1"/>
</dbReference>